<dbReference type="SUPFAM" id="SSF52402">
    <property type="entry name" value="Adenine nucleotide alpha hydrolases-like"/>
    <property type="match status" value="1"/>
</dbReference>
<feature type="domain" description="UspA" evidence="1">
    <location>
        <begin position="5"/>
        <end position="70"/>
    </location>
</feature>
<evidence type="ECO:0000259" key="1">
    <source>
        <dbReference type="Pfam" id="PF00582"/>
    </source>
</evidence>
<dbReference type="AlphaFoldDB" id="A0ABD5RYT7"/>
<comment type="caution">
    <text evidence="2">The sequence shown here is derived from an EMBL/GenBank/DDBJ whole genome shotgun (WGS) entry which is preliminary data.</text>
</comment>
<evidence type="ECO:0000313" key="2">
    <source>
        <dbReference type="EMBL" id="MFC6724399.1"/>
    </source>
</evidence>
<organism evidence="2 3">
    <name type="scientific">Halobium palmae</name>
    <dbReference type="NCBI Taxonomy" id="1776492"/>
    <lineage>
        <taxon>Archaea</taxon>
        <taxon>Methanobacteriati</taxon>
        <taxon>Methanobacteriota</taxon>
        <taxon>Stenosarchaea group</taxon>
        <taxon>Halobacteria</taxon>
        <taxon>Halobacteriales</taxon>
        <taxon>Haloferacaceae</taxon>
        <taxon>Halobium</taxon>
    </lineage>
</organism>
<protein>
    <submittedName>
        <fullName evidence="2">Universal stress protein</fullName>
    </submittedName>
</protein>
<dbReference type="EMBL" id="JBHSWU010000171">
    <property type="protein sequence ID" value="MFC6724399.1"/>
    <property type="molecule type" value="Genomic_DNA"/>
</dbReference>
<dbReference type="InterPro" id="IPR014729">
    <property type="entry name" value="Rossmann-like_a/b/a_fold"/>
</dbReference>
<gene>
    <name evidence="2" type="ORF">ACFQE1_08440</name>
</gene>
<sequence>EAFADADLDVSYDVVAAVGDESDRIFEVAAERDCDHLFLSGRRRSPTGKALFGDRTQRALLNFDGPVTVILGDGA</sequence>
<feature type="non-terminal residue" evidence="2">
    <location>
        <position position="1"/>
    </location>
</feature>
<reference evidence="2 3" key="1">
    <citation type="journal article" date="2019" name="Int. J. Syst. Evol. Microbiol.">
        <title>The Global Catalogue of Microorganisms (GCM) 10K type strain sequencing project: providing services to taxonomists for standard genome sequencing and annotation.</title>
        <authorList>
            <consortium name="The Broad Institute Genomics Platform"/>
            <consortium name="The Broad Institute Genome Sequencing Center for Infectious Disease"/>
            <person name="Wu L."/>
            <person name="Ma J."/>
        </authorList>
    </citation>
    <scope>NUCLEOTIDE SEQUENCE [LARGE SCALE GENOMIC DNA]</scope>
    <source>
        <strain evidence="2 3">NBRC 111368</strain>
    </source>
</reference>
<proteinExistence type="predicted"/>
<keyword evidence="3" id="KW-1185">Reference proteome</keyword>
<dbReference type="InterPro" id="IPR006016">
    <property type="entry name" value="UspA"/>
</dbReference>
<accession>A0ABD5RYT7</accession>
<name>A0ABD5RYT7_9EURY</name>
<evidence type="ECO:0000313" key="3">
    <source>
        <dbReference type="Proteomes" id="UP001596328"/>
    </source>
</evidence>
<dbReference type="Proteomes" id="UP001596328">
    <property type="component" value="Unassembled WGS sequence"/>
</dbReference>
<dbReference type="Pfam" id="PF00582">
    <property type="entry name" value="Usp"/>
    <property type="match status" value="1"/>
</dbReference>
<dbReference type="Gene3D" id="3.40.50.620">
    <property type="entry name" value="HUPs"/>
    <property type="match status" value="1"/>
</dbReference>